<keyword evidence="15" id="KW-1185">Reference proteome</keyword>
<evidence type="ECO:0000256" key="2">
    <source>
        <dbReference type="ARBA" id="ARBA00004609"/>
    </source>
</evidence>
<dbReference type="EMBL" id="JAPQKP010000003">
    <property type="protein sequence ID" value="KAJ5199148.1"/>
    <property type="molecule type" value="Genomic_DNA"/>
</dbReference>
<keyword evidence="5" id="KW-0325">Glycoprotein</keyword>
<dbReference type="PANTHER" id="PTHR45708">
    <property type="entry name" value="ENDOCHITINASE"/>
    <property type="match status" value="1"/>
</dbReference>
<evidence type="ECO:0000256" key="7">
    <source>
        <dbReference type="ARBA" id="ARBA00023024"/>
    </source>
</evidence>
<dbReference type="OrthoDB" id="6020543at2759"/>
<gene>
    <name evidence="14" type="ORF">N7472_004352</name>
</gene>
<proteinExistence type="predicted"/>
<dbReference type="PROSITE" id="PS01095">
    <property type="entry name" value="GH18_1"/>
    <property type="match status" value="1"/>
</dbReference>
<evidence type="ECO:0000256" key="10">
    <source>
        <dbReference type="ARBA" id="ARBA00023288"/>
    </source>
</evidence>
<evidence type="ECO:0000256" key="1">
    <source>
        <dbReference type="ARBA" id="ARBA00000822"/>
    </source>
</evidence>
<dbReference type="InterPro" id="IPR050542">
    <property type="entry name" value="Glycosyl_Hydrlase18_Chitinase"/>
</dbReference>
<sequence length="225" mass="24441">MPGYHASALALDASLKNNVVIYYGQGVGQDRLSHFCNQTSMHIINIGFINEGYSSVPGGWQEGPALHWWWSVDGFDFDVECNGGVGWSAMIDRLRLHYSQVSDQTFFISGAPQRPIPDAQLGAAIKNSVFDFIWVQWYNSPFCAAANGTGFNFDKWVEVIREGANEDAKLFIGLPASKTAANASYYLTPAPPPQFPLPLLPLLALAPALALVPTVAPAPASPRSQ</sequence>
<evidence type="ECO:0000256" key="12">
    <source>
        <dbReference type="ARBA" id="ARBA00023326"/>
    </source>
</evidence>
<comment type="subcellular location">
    <subcellularLocation>
        <location evidence="2">Cell membrane</location>
        <topology evidence="2">Lipid-anchor</topology>
        <topology evidence="2">GPI-anchor</topology>
    </subcellularLocation>
</comment>
<dbReference type="GO" id="GO:0005576">
    <property type="term" value="C:extracellular region"/>
    <property type="evidence" value="ECO:0007669"/>
    <property type="project" value="TreeGrafter"/>
</dbReference>
<evidence type="ECO:0000256" key="5">
    <source>
        <dbReference type="ARBA" id="ARBA00022622"/>
    </source>
</evidence>
<dbReference type="GO" id="GO:0005886">
    <property type="term" value="C:plasma membrane"/>
    <property type="evidence" value="ECO:0007669"/>
    <property type="project" value="UniProtKB-SubCell"/>
</dbReference>
<dbReference type="PANTHER" id="PTHR45708:SF47">
    <property type="entry name" value="ENDOCHITINASE A"/>
    <property type="match status" value="1"/>
</dbReference>
<keyword evidence="4" id="KW-1003">Cell membrane</keyword>
<evidence type="ECO:0000313" key="15">
    <source>
        <dbReference type="Proteomes" id="UP001150879"/>
    </source>
</evidence>
<dbReference type="GO" id="GO:0000272">
    <property type="term" value="P:polysaccharide catabolic process"/>
    <property type="evidence" value="ECO:0007669"/>
    <property type="project" value="UniProtKB-KW"/>
</dbReference>
<protein>
    <recommendedName>
        <fullName evidence="3">chitinase</fullName>
        <ecNumber evidence="3">3.2.1.14</ecNumber>
    </recommendedName>
</protein>
<dbReference type="Proteomes" id="UP001150879">
    <property type="component" value="Unassembled WGS sequence"/>
</dbReference>
<evidence type="ECO:0000256" key="4">
    <source>
        <dbReference type="ARBA" id="ARBA00022475"/>
    </source>
</evidence>
<dbReference type="GO" id="GO:0008843">
    <property type="term" value="F:endochitinase activity"/>
    <property type="evidence" value="ECO:0007669"/>
    <property type="project" value="UniProtKB-EC"/>
</dbReference>
<evidence type="ECO:0000256" key="11">
    <source>
        <dbReference type="ARBA" id="ARBA00023295"/>
    </source>
</evidence>
<dbReference type="InterPro" id="IPR001223">
    <property type="entry name" value="Glyco_hydro18_cat"/>
</dbReference>
<dbReference type="PROSITE" id="PS51910">
    <property type="entry name" value="GH18_2"/>
    <property type="match status" value="1"/>
</dbReference>
<comment type="catalytic activity">
    <reaction evidence="1">
        <text>Random endo-hydrolysis of N-acetyl-beta-D-glucosaminide (1-&gt;4)-beta-linkages in chitin and chitodextrins.</text>
        <dbReference type="EC" id="3.2.1.14"/>
    </reaction>
</comment>
<dbReference type="Gene3D" id="3.20.20.80">
    <property type="entry name" value="Glycosidases"/>
    <property type="match status" value="2"/>
</dbReference>
<evidence type="ECO:0000256" key="6">
    <source>
        <dbReference type="ARBA" id="ARBA00022801"/>
    </source>
</evidence>
<dbReference type="InterPro" id="IPR017853">
    <property type="entry name" value="GH"/>
</dbReference>
<dbReference type="SUPFAM" id="SSF51445">
    <property type="entry name" value="(Trans)glycosidases"/>
    <property type="match status" value="1"/>
</dbReference>
<reference evidence="14" key="1">
    <citation type="submission" date="2022-11" db="EMBL/GenBank/DDBJ databases">
        <authorList>
            <person name="Petersen C."/>
        </authorList>
    </citation>
    <scope>NUCLEOTIDE SEQUENCE</scope>
    <source>
        <strain evidence="14">IBT 16849</strain>
    </source>
</reference>
<dbReference type="EC" id="3.2.1.14" evidence="3"/>
<evidence type="ECO:0000256" key="9">
    <source>
        <dbReference type="ARBA" id="ARBA00023277"/>
    </source>
</evidence>
<keyword evidence="9" id="KW-0119">Carbohydrate metabolism</keyword>
<reference evidence="14" key="2">
    <citation type="journal article" date="2023" name="IMA Fungus">
        <title>Comparative genomic study of the Penicillium genus elucidates a diverse pangenome and 15 lateral gene transfer events.</title>
        <authorList>
            <person name="Petersen C."/>
            <person name="Sorensen T."/>
            <person name="Nielsen M.R."/>
            <person name="Sondergaard T.E."/>
            <person name="Sorensen J.L."/>
            <person name="Fitzpatrick D.A."/>
            <person name="Frisvad J.C."/>
            <person name="Nielsen K.L."/>
        </authorList>
    </citation>
    <scope>NUCLEOTIDE SEQUENCE</scope>
    <source>
        <strain evidence="14">IBT 16849</strain>
    </source>
</reference>
<keyword evidence="8" id="KW-0472">Membrane</keyword>
<dbReference type="GO" id="GO:0098552">
    <property type="term" value="C:side of membrane"/>
    <property type="evidence" value="ECO:0007669"/>
    <property type="project" value="UniProtKB-KW"/>
</dbReference>
<keyword evidence="7" id="KW-0146">Chitin degradation</keyword>
<evidence type="ECO:0000259" key="13">
    <source>
        <dbReference type="PROSITE" id="PS51910"/>
    </source>
</evidence>
<accession>A0A9W9MEL7</accession>
<keyword evidence="12" id="KW-0624">Polysaccharide degradation</keyword>
<keyword evidence="10" id="KW-0449">Lipoprotein</keyword>
<dbReference type="AlphaFoldDB" id="A0A9W9MEL7"/>
<keyword evidence="5" id="KW-0336">GPI-anchor</keyword>
<evidence type="ECO:0000313" key="14">
    <source>
        <dbReference type="EMBL" id="KAJ5199148.1"/>
    </source>
</evidence>
<dbReference type="InterPro" id="IPR001579">
    <property type="entry name" value="Glyco_hydro_18_chit_AS"/>
</dbReference>
<keyword evidence="6" id="KW-0378">Hydrolase</keyword>
<evidence type="ECO:0000256" key="8">
    <source>
        <dbReference type="ARBA" id="ARBA00023136"/>
    </source>
</evidence>
<name>A0A9W9MEL7_9EURO</name>
<comment type="caution">
    <text evidence="14">The sequence shown here is derived from an EMBL/GenBank/DDBJ whole genome shotgun (WGS) entry which is preliminary data.</text>
</comment>
<dbReference type="GO" id="GO:0006032">
    <property type="term" value="P:chitin catabolic process"/>
    <property type="evidence" value="ECO:0007669"/>
    <property type="project" value="UniProtKB-KW"/>
</dbReference>
<feature type="domain" description="GH18" evidence="13">
    <location>
        <begin position="1"/>
        <end position="225"/>
    </location>
</feature>
<keyword evidence="11" id="KW-0326">Glycosidase</keyword>
<evidence type="ECO:0000256" key="3">
    <source>
        <dbReference type="ARBA" id="ARBA00012729"/>
    </source>
</evidence>
<organism evidence="14 15">
    <name type="scientific">Penicillium cf. griseofulvum</name>
    <dbReference type="NCBI Taxonomy" id="2972120"/>
    <lineage>
        <taxon>Eukaryota</taxon>
        <taxon>Fungi</taxon>
        <taxon>Dikarya</taxon>
        <taxon>Ascomycota</taxon>
        <taxon>Pezizomycotina</taxon>
        <taxon>Eurotiomycetes</taxon>
        <taxon>Eurotiomycetidae</taxon>
        <taxon>Eurotiales</taxon>
        <taxon>Aspergillaceae</taxon>
        <taxon>Penicillium</taxon>
    </lineage>
</organism>